<feature type="binding site" evidence="15">
    <location>
        <position position="105"/>
    </location>
    <ligand>
        <name>Zn(2+)</name>
        <dbReference type="ChEBI" id="CHEBI:29105"/>
        <label>1</label>
    </ligand>
</feature>
<protein>
    <recommendedName>
        <fullName evidence="5 15">Succinyl-diaminopimelate desuccinylase</fullName>
        <shortName evidence="15">SDAP desuccinylase</shortName>
        <ecNumber evidence="4 15">3.5.1.18</ecNumber>
    </recommendedName>
    <alternativeName>
        <fullName evidence="13 15">N-succinyl-LL-2,6-diaminoheptanedioate amidohydrolase</fullName>
    </alternativeName>
</protein>
<sequence>MVLDPVLLAQDLIRRPSVTPADEGALGVLRAAVEPLGFVCHPLRFEEAGTDPIDNLYARWGNGGRHFCFAGHTDVVPVGKIEGWSVDPFGAEIIEGYLYGRGAVDMKSAIAAFAAAAADFLADNPGLDGSISLLITGDEEAVAINGTKKMLDWLKAKGERLDHCVVGEPTNPRAMGEMMKIGRRGSQTGYLSVDGVQGHVAYPHLADNPVPKLVKLLMALGNGAIDDGTPHFQPSNLEVTTVDVGNPANNVIPARAEAVFNTRFNDIWTGESLEADIRRKLDSVGVEYQLKCVTSGEAFLTPPGELSALVAQAVEAETGRKPDLSTTGGTSDARFIRYACPVVEFGLVGQTMHKVDERVAVADLLSLTKIYRRILDGYFGA</sequence>
<evidence type="ECO:0000256" key="10">
    <source>
        <dbReference type="ARBA" id="ARBA00022915"/>
    </source>
</evidence>
<keyword evidence="12 15" id="KW-0170">Cobalt</keyword>
<dbReference type="SUPFAM" id="SSF55031">
    <property type="entry name" value="Bacterial exopeptidase dimerisation domain"/>
    <property type="match status" value="1"/>
</dbReference>
<evidence type="ECO:0000256" key="2">
    <source>
        <dbReference type="ARBA" id="ARBA00006746"/>
    </source>
</evidence>
<dbReference type="EMBL" id="JBHUIP010000012">
    <property type="protein sequence ID" value="MFD2264173.1"/>
    <property type="molecule type" value="Genomic_DNA"/>
</dbReference>
<dbReference type="Pfam" id="PF01546">
    <property type="entry name" value="Peptidase_M20"/>
    <property type="match status" value="1"/>
</dbReference>
<evidence type="ECO:0000256" key="6">
    <source>
        <dbReference type="ARBA" id="ARBA00022605"/>
    </source>
</evidence>
<dbReference type="PANTHER" id="PTHR43808:SF31">
    <property type="entry name" value="N-ACETYL-L-CITRULLINE DEACETYLASE"/>
    <property type="match status" value="1"/>
</dbReference>
<reference evidence="18" key="1">
    <citation type="journal article" date="2019" name="Int. J. Syst. Evol. Microbiol.">
        <title>The Global Catalogue of Microorganisms (GCM) 10K type strain sequencing project: providing services to taxonomists for standard genome sequencing and annotation.</title>
        <authorList>
            <consortium name="The Broad Institute Genomics Platform"/>
            <consortium name="The Broad Institute Genome Sequencing Center for Infectious Disease"/>
            <person name="Wu L."/>
            <person name="Ma J."/>
        </authorList>
    </citation>
    <scope>NUCLEOTIDE SEQUENCE [LARGE SCALE GENOMIC DNA]</scope>
    <source>
        <strain evidence="18">CGMCC 1.19062</strain>
    </source>
</reference>
<comment type="pathway">
    <text evidence="1 15">Amino-acid biosynthesis; L-lysine biosynthesis via DAP pathway; LL-2,6-diaminopimelate from (S)-tetrahydrodipicolinate (succinylase route): step 3/3.</text>
</comment>
<evidence type="ECO:0000256" key="14">
    <source>
        <dbReference type="ARBA" id="ARBA00051301"/>
    </source>
</evidence>
<feature type="binding site" evidence="15">
    <location>
        <position position="168"/>
    </location>
    <ligand>
        <name>Zn(2+)</name>
        <dbReference type="ChEBI" id="CHEBI:29105"/>
        <label>1</label>
    </ligand>
</feature>
<dbReference type="InterPro" id="IPR005941">
    <property type="entry name" value="DapE_proteobac"/>
</dbReference>
<comment type="cofactor">
    <cofactor evidence="15">
        <name>Zn(2+)</name>
        <dbReference type="ChEBI" id="CHEBI:29105"/>
    </cofactor>
    <cofactor evidence="15">
        <name>Co(2+)</name>
        <dbReference type="ChEBI" id="CHEBI:48828"/>
    </cofactor>
    <text evidence="15">Binds 2 Zn(2+) or Co(2+) ions per subunit.</text>
</comment>
<comment type="subunit">
    <text evidence="3 15">Homodimer.</text>
</comment>
<evidence type="ECO:0000256" key="1">
    <source>
        <dbReference type="ARBA" id="ARBA00005130"/>
    </source>
</evidence>
<proteinExistence type="inferred from homology"/>
<dbReference type="RefSeq" id="WP_379877220.1">
    <property type="nucleotide sequence ID" value="NZ_JBHUIP010000012.1"/>
</dbReference>
<dbReference type="HAMAP" id="MF_01690">
    <property type="entry name" value="DapE"/>
    <property type="match status" value="1"/>
</dbReference>
<dbReference type="PANTHER" id="PTHR43808">
    <property type="entry name" value="ACETYLORNITHINE DEACETYLASE"/>
    <property type="match status" value="1"/>
</dbReference>
<keyword evidence="18" id="KW-1185">Reference proteome</keyword>
<dbReference type="InterPro" id="IPR036264">
    <property type="entry name" value="Bact_exopeptidase_dim_dom"/>
</dbReference>
<evidence type="ECO:0000256" key="7">
    <source>
        <dbReference type="ARBA" id="ARBA00022723"/>
    </source>
</evidence>
<evidence type="ECO:0000256" key="13">
    <source>
        <dbReference type="ARBA" id="ARBA00031891"/>
    </source>
</evidence>
<keyword evidence="7 15" id="KW-0479">Metal-binding</keyword>
<dbReference type="NCBIfam" id="TIGR01246">
    <property type="entry name" value="dapE_proteo"/>
    <property type="match status" value="1"/>
</dbReference>
<comment type="function">
    <text evidence="15">Catalyzes the hydrolysis of N-succinyl-L,L-diaminopimelic acid (SDAP), forming succinate and LL-2,6-diaminopimelate (DAP), an intermediate involved in the bacterial biosynthesis of lysine and meso-diaminopimelic acid, an essential component of bacterial cell walls.</text>
</comment>
<evidence type="ECO:0000256" key="5">
    <source>
        <dbReference type="ARBA" id="ARBA00022391"/>
    </source>
</evidence>
<dbReference type="InterPro" id="IPR002933">
    <property type="entry name" value="Peptidase_M20"/>
</dbReference>
<feature type="active site" description="Proton acceptor" evidence="15">
    <location>
        <position position="139"/>
    </location>
</feature>
<accession>A0ABW5DSN9</accession>
<dbReference type="InterPro" id="IPR011650">
    <property type="entry name" value="Peptidase_M20_dimer"/>
</dbReference>
<evidence type="ECO:0000259" key="16">
    <source>
        <dbReference type="Pfam" id="PF07687"/>
    </source>
</evidence>
<dbReference type="NCBIfam" id="NF009557">
    <property type="entry name" value="PRK13009.1"/>
    <property type="match status" value="1"/>
</dbReference>
<dbReference type="InterPro" id="IPR050072">
    <property type="entry name" value="Peptidase_M20A"/>
</dbReference>
<evidence type="ECO:0000256" key="4">
    <source>
        <dbReference type="ARBA" id="ARBA00011921"/>
    </source>
</evidence>
<evidence type="ECO:0000313" key="18">
    <source>
        <dbReference type="Proteomes" id="UP001597295"/>
    </source>
</evidence>
<feature type="active site" evidence="15">
    <location>
        <position position="74"/>
    </location>
</feature>
<dbReference type="Gene3D" id="3.40.630.10">
    <property type="entry name" value="Zn peptidases"/>
    <property type="match status" value="2"/>
</dbReference>
<feature type="binding site" evidence="15">
    <location>
        <position position="105"/>
    </location>
    <ligand>
        <name>Zn(2+)</name>
        <dbReference type="ChEBI" id="CHEBI:29105"/>
        <label>2</label>
    </ligand>
</feature>
<dbReference type="Pfam" id="PF07687">
    <property type="entry name" value="M20_dimer"/>
    <property type="match status" value="1"/>
</dbReference>
<evidence type="ECO:0000256" key="15">
    <source>
        <dbReference type="HAMAP-Rule" id="MF_01690"/>
    </source>
</evidence>
<feature type="binding site" evidence="15">
    <location>
        <position position="140"/>
    </location>
    <ligand>
        <name>Zn(2+)</name>
        <dbReference type="ChEBI" id="CHEBI:29105"/>
        <label>2</label>
    </ligand>
</feature>
<evidence type="ECO:0000313" key="17">
    <source>
        <dbReference type="EMBL" id="MFD2264173.1"/>
    </source>
</evidence>
<feature type="binding site" evidence="15">
    <location>
        <position position="72"/>
    </location>
    <ligand>
        <name>Zn(2+)</name>
        <dbReference type="ChEBI" id="CHEBI:29105"/>
        <label>1</label>
    </ligand>
</feature>
<feature type="domain" description="Peptidase M20 dimerisation" evidence="16">
    <location>
        <begin position="181"/>
        <end position="288"/>
    </location>
</feature>
<comment type="caution">
    <text evidence="17">The sequence shown here is derived from an EMBL/GenBank/DDBJ whole genome shotgun (WGS) entry which is preliminary data.</text>
</comment>
<keyword evidence="8 15" id="KW-0378">Hydrolase</keyword>
<evidence type="ECO:0000256" key="9">
    <source>
        <dbReference type="ARBA" id="ARBA00022833"/>
    </source>
</evidence>
<dbReference type="GO" id="GO:0009014">
    <property type="term" value="F:succinyl-diaminopimelate desuccinylase activity"/>
    <property type="evidence" value="ECO:0007669"/>
    <property type="project" value="UniProtKB-EC"/>
</dbReference>
<name>A0ABW5DSN9_9PROT</name>
<evidence type="ECO:0000256" key="3">
    <source>
        <dbReference type="ARBA" id="ARBA00011738"/>
    </source>
</evidence>
<evidence type="ECO:0000256" key="8">
    <source>
        <dbReference type="ARBA" id="ARBA00022801"/>
    </source>
</evidence>
<dbReference type="Proteomes" id="UP001597295">
    <property type="component" value="Unassembled WGS sequence"/>
</dbReference>
<dbReference type="EC" id="3.5.1.18" evidence="4 15"/>
<dbReference type="SUPFAM" id="SSF53187">
    <property type="entry name" value="Zn-dependent exopeptidases"/>
    <property type="match status" value="1"/>
</dbReference>
<keyword evidence="10 15" id="KW-0220">Diaminopimelate biosynthesis</keyword>
<organism evidence="17 18">
    <name type="scientific">Lacibacterium aquatile</name>
    <dbReference type="NCBI Taxonomy" id="1168082"/>
    <lineage>
        <taxon>Bacteria</taxon>
        <taxon>Pseudomonadati</taxon>
        <taxon>Pseudomonadota</taxon>
        <taxon>Alphaproteobacteria</taxon>
        <taxon>Rhodospirillales</taxon>
        <taxon>Rhodospirillaceae</taxon>
    </lineage>
</organism>
<keyword evidence="6 15" id="KW-0028">Amino-acid biosynthesis</keyword>
<evidence type="ECO:0000256" key="11">
    <source>
        <dbReference type="ARBA" id="ARBA00023154"/>
    </source>
</evidence>
<comment type="catalytic activity">
    <reaction evidence="14 15">
        <text>N-succinyl-(2S,6S)-2,6-diaminopimelate + H2O = (2S,6S)-2,6-diaminopimelate + succinate</text>
        <dbReference type="Rhea" id="RHEA:22608"/>
        <dbReference type="ChEBI" id="CHEBI:15377"/>
        <dbReference type="ChEBI" id="CHEBI:30031"/>
        <dbReference type="ChEBI" id="CHEBI:57609"/>
        <dbReference type="ChEBI" id="CHEBI:58087"/>
        <dbReference type="EC" id="3.5.1.18"/>
    </reaction>
</comment>
<keyword evidence="9 15" id="KW-0862">Zinc</keyword>
<gene>
    <name evidence="15 17" type="primary">dapE</name>
    <name evidence="17" type="ORF">ACFSM5_14825</name>
</gene>
<dbReference type="CDD" id="cd03891">
    <property type="entry name" value="M20_DapE_proteobac"/>
    <property type="match status" value="1"/>
</dbReference>
<comment type="similarity">
    <text evidence="2 15">Belongs to the peptidase M20A family. DapE subfamily.</text>
</comment>
<keyword evidence="11 15" id="KW-0457">Lysine biosynthesis</keyword>
<evidence type="ECO:0000256" key="12">
    <source>
        <dbReference type="ARBA" id="ARBA00023285"/>
    </source>
</evidence>
<feature type="binding site" evidence="15">
    <location>
        <position position="353"/>
    </location>
    <ligand>
        <name>Zn(2+)</name>
        <dbReference type="ChEBI" id="CHEBI:29105"/>
        <label>2</label>
    </ligand>
</feature>